<dbReference type="EMBL" id="QNRX01000007">
    <property type="protein sequence ID" value="RBP65404.1"/>
    <property type="molecule type" value="Genomic_DNA"/>
</dbReference>
<organism evidence="1 2">
    <name type="scientific">Alkalibaculum bacchi</name>
    <dbReference type="NCBI Taxonomy" id="645887"/>
    <lineage>
        <taxon>Bacteria</taxon>
        <taxon>Bacillati</taxon>
        <taxon>Bacillota</taxon>
        <taxon>Clostridia</taxon>
        <taxon>Eubacteriales</taxon>
        <taxon>Eubacteriaceae</taxon>
        <taxon>Alkalibaculum</taxon>
    </lineage>
</organism>
<name>A0A366IA35_9FIRM</name>
<dbReference type="RefSeq" id="WP_170128221.1">
    <property type="nucleotide sequence ID" value="NZ_QNRX01000007.1"/>
</dbReference>
<accession>A0A366IA35</accession>
<evidence type="ECO:0000313" key="1">
    <source>
        <dbReference type="EMBL" id="RBP65404.1"/>
    </source>
</evidence>
<dbReference type="AlphaFoldDB" id="A0A366IA35"/>
<gene>
    <name evidence="1" type="ORF">DES36_107146</name>
</gene>
<proteinExistence type="predicted"/>
<dbReference type="Proteomes" id="UP000253490">
    <property type="component" value="Unassembled WGS sequence"/>
</dbReference>
<protein>
    <submittedName>
        <fullName evidence="1">Uncharacterized protein DUF4363</fullName>
    </submittedName>
</protein>
<dbReference type="Pfam" id="PF14276">
    <property type="entry name" value="DUF4363"/>
    <property type="match status" value="1"/>
</dbReference>
<evidence type="ECO:0000313" key="2">
    <source>
        <dbReference type="Proteomes" id="UP000253490"/>
    </source>
</evidence>
<dbReference type="InterPro" id="IPR025373">
    <property type="entry name" value="DUF4363"/>
</dbReference>
<comment type="caution">
    <text evidence="1">The sequence shown here is derived from an EMBL/GenBank/DDBJ whole genome shotgun (WGS) entry which is preliminary data.</text>
</comment>
<keyword evidence="2" id="KW-1185">Reference proteome</keyword>
<sequence length="126" mass="14903">MKPLFISIALVAVYLFGATYLYSEIEETSNILSKDLVEIQTLVKEEDWEESQKIYDSFKRKWKPTSTLWMTYVGHDEIDNIEEAIREADAYFEVQDVGGALENLSKLSYYLKHIYEKERISWYNIL</sequence>
<reference evidence="1 2" key="1">
    <citation type="submission" date="2018-06" db="EMBL/GenBank/DDBJ databases">
        <title>Genomic Encyclopedia of Type Strains, Phase IV (KMG-IV): sequencing the most valuable type-strain genomes for metagenomic binning, comparative biology and taxonomic classification.</title>
        <authorList>
            <person name="Goeker M."/>
        </authorList>
    </citation>
    <scope>NUCLEOTIDE SEQUENCE [LARGE SCALE GENOMIC DNA]</scope>
    <source>
        <strain evidence="1 2">DSM 22112</strain>
    </source>
</reference>